<keyword evidence="2" id="KW-1185">Reference proteome</keyword>
<evidence type="ECO:0000313" key="2">
    <source>
        <dbReference type="Proteomes" id="UP001165960"/>
    </source>
</evidence>
<dbReference type="EC" id="6.3.2.17" evidence="1"/>
<comment type="caution">
    <text evidence="1">The sequence shown here is derived from an EMBL/GenBank/DDBJ whole genome shotgun (WGS) entry which is preliminary data.</text>
</comment>
<accession>A0ACC2RKG3</accession>
<protein>
    <submittedName>
        <fullName evidence="1">Folylpolyglutamate synthetase</fullName>
        <ecNumber evidence="1">6.3.2.17</ecNumber>
    </submittedName>
</protein>
<sequence length="483" mass="53629">MCRDYKSAVDDLNNLQSNASILQQIVKDKAVLFGQSIPEMIEYLDLLGYKVNQLNSLNIIHITGTKGKGSASAFCHSILSNFNQSQIKTGLFTSPHMIEVRERIRIDGQPLSAQKFADYFYYCYDRLVGHKINAPRLNLPGPSYFRFLNLMAFHVFIQERVEAAILEVGIGGEYDSTNVVTEPVVCGISHLGLDHTSLLGDTIKEVAWHKAGIIKSLVPIITIPNQVPEAQGVIASRANKKQAPLTYAKPLNEYLNFHDVRLGLGGKHQFENASLAVSLCEAWLHKKKNMSVLQNTIPDFMLRGLRATNWPGRSYIYKDVYGGSWFLDGAHTSESIWACVDWFTSARDQEKKNYLIFNPASGRNADMLLEALCSGLRKNNIPIEGVAFCPNIIYPPANAQSNDSVNFNVDQDLSLAPQKKLAQMWQELNPSSKPNISIHPSIQQAVHWIQSLNKDSTAPNQTLVTGSLHLVGGVMAALNHAVV</sequence>
<reference evidence="1" key="1">
    <citation type="submission" date="2022-04" db="EMBL/GenBank/DDBJ databases">
        <title>Genome of the entomopathogenic fungus Entomophthora muscae.</title>
        <authorList>
            <person name="Elya C."/>
            <person name="Lovett B.R."/>
            <person name="Lee E."/>
            <person name="Macias A.M."/>
            <person name="Hajek A.E."/>
            <person name="De Bivort B.L."/>
            <person name="Kasson M.T."/>
            <person name="De Fine Licht H.H."/>
            <person name="Stajich J.E."/>
        </authorList>
    </citation>
    <scope>NUCLEOTIDE SEQUENCE</scope>
    <source>
        <strain evidence="1">Berkeley</strain>
    </source>
</reference>
<gene>
    <name evidence="1" type="primary">MET7</name>
    <name evidence="1" type="ORF">DSO57_1013747</name>
</gene>
<organism evidence="1 2">
    <name type="scientific">Entomophthora muscae</name>
    <dbReference type="NCBI Taxonomy" id="34485"/>
    <lineage>
        <taxon>Eukaryota</taxon>
        <taxon>Fungi</taxon>
        <taxon>Fungi incertae sedis</taxon>
        <taxon>Zoopagomycota</taxon>
        <taxon>Entomophthoromycotina</taxon>
        <taxon>Entomophthoromycetes</taxon>
        <taxon>Entomophthorales</taxon>
        <taxon>Entomophthoraceae</taxon>
        <taxon>Entomophthora</taxon>
    </lineage>
</organism>
<dbReference type="Proteomes" id="UP001165960">
    <property type="component" value="Unassembled WGS sequence"/>
</dbReference>
<dbReference type="EMBL" id="QTSX02007151">
    <property type="protein sequence ID" value="KAJ9050504.1"/>
    <property type="molecule type" value="Genomic_DNA"/>
</dbReference>
<proteinExistence type="predicted"/>
<evidence type="ECO:0000313" key="1">
    <source>
        <dbReference type="EMBL" id="KAJ9050504.1"/>
    </source>
</evidence>
<name>A0ACC2RKG3_9FUNG</name>
<keyword evidence="1" id="KW-0436">Ligase</keyword>